<evidence type="ECO:0000259" key="2">
    <source>
        <dbReference type="Pfam" id="PF20251"/>
    </source>
</evidence>
<evidence type="ECO:0000256" key="1">
    <source>
        <dbReference type="SAM" id="SignalP"/>
    </source>
</evidence>
<organism evidence="3 4">
    <name type="scientific">Enterococcus eurekensis</name>
    <dbReference type="NCBI Taxonomy" id="1159753"/>
    <lineage>
        <taxon>Bacteria</taxon>
        <taxon>Bacillati</taxon>
        <taxon>Bacillota</taxon>
        <taxon>Bacilli</taxon>
        <taxon>Lactobacillales</taxon>
        <taxon>Enterococcaceae</taxon>
        <taxon>Enterococcus</taxon>
    </lineage>
</organism>
<accession>A0ABV9M3Y2</accession>
<dbReference type="Pfam" id="PF20251">
    <property type="entry name" value="Big_14"/>
    <property type="match status" value="1"/>
</dbReference>
<dbReference type="InterPro" id="IPR046878">
    <property type="entry name" value="Big_14"/>
</dbReference>
<gene>
    <name evidence="3" type="ORF">ACFO3L_04070</name>
</gene>
<comment type="caution">
    <text evidence="3">The sequence shown here is derived from an EMBL/GenBank/DDBJ whole genome shotgun (WGS) entry which is preliminary data.</text>
</comment>
<evidence type="ECO:0000313" key="4">
    <source>
        <dbReference type="Proteomes" id="UP001596026"/>
    </source>
</evidence>
<dbReference type="EMBL" id="JBHSGT010000022">
    <property type="protein sequence ID" value="MFC4709811.1"/>
    <property type="molecule type" value="Genomic_DNA"/>
</dbReference>
<reference evidence="4" key="1">
    <citation type="journal article" date="2019" name="Int. J. Syst. Evol. Microbiol.">
        <title>The Global Catalogue of Microorganisms (GCM) 10K type strain sequencing project: providing services to taxonomists for standard genome sequencing and annotation.</title>
        <authorList>
            <consortium name="The Broad Institute Genomics Platform"/>
            <consortium name="The Broad Institute Genome Sequencing Center for Infectious Disease"/>
            <person name="Wu L."/>
            <person name="Ma J."/>
        </authorList>
    </citation>
    <scope>NUCLEOTIDE SEQUENCE [LARGE SCALE GENOMIC DNA]</scope>
    <source>
        <strain evidence="4">CGMCC 1.19061</strain>
    </source>
</reference>
<protein>
    <submittedName>
        <fullName evidence="3">Immunoglobulin-like domain-containing protein</fullName>
    </submittedName>
</protein>
<dbReference type="Proteomes" id="UP001596026">
    <property type="component" value="Unassembled WGS sequence"/>
</dbReference>
<keyword evidence="1" id="KW-0732">Signal</keyword>
<feature type="chain" id="PRO_5047500399" evidence="1">
    <location>
        <begin position="24"/>
        <end position="149"/>
    </location>
</feature>
<proteinExistence type="predicted"/>
<sequence length="149" mass="16964">MKKVLLYLMLVSFLSLVGCASQAFRPSDLEPSTAVVTEGKIKGNVKEEQIQSFKEKITLVFENLTDTVYYYGVDFTLEVELDDTWYQVPFDEGVAFIEIAMLLEGKAMNEEVIDLADYFDKLPAGNYRVIKHFQAEEQTITIAPTFEVK</sequence>
<dbReference type="PROSITE" id="PS51257">
    <property type="entry name" value="PROKAR_LIPOPROTEIN"/>
    <property type="match status" value="1"/>
</dbReference>
<feature type="signal peptide" evidence="1">
    <location>
        <begin position="1"/>
        <end position="23"/>
    </location>
</feature>
<name>A0ABV9M3Y2_9ENTE</name>
<keyword evidence="4" id="KW-1185">Reference proteome</keyword>
<dbReference type="RefSeq" id="WP_379964116.1">
    <property type="nucleotide sequence ID" value="NZ_JBHSGT010000022.1"/>
</dbReference>
<evidence type="ECO:0000313" key="3">
    <source>
        <dbReference type="EMBL" id="MFC4709811.1"/>
    </source>
</evidence>
<feature type="domain" description="Bacterial Ig-like" evidence="2">
    <location>
        <begin position="44"/>
        <end position="141"/>
    </location>
</feature>